<evidence type="ECO:0000313" key="3">
    <source>
        <dbReference type="Proteomes" id="UP000193623"/>
    </source>
</evidence>
<evidence type="ECO:0008006" key="4">
    <source>
        <dbReference type="Google" id="ProtNLM"/>
    </source>
</evidence>
<keyword evidence="1" id="KW-1133">Transmembrane helix</keyword>
<name>A0A1Y5TBU7_9RHOB</name>
<dbReference type="EMBL" id="FWFT01000006">
    <property type="protein sequence ID" value="SLN58390.1"/>
    <property type="molecule type" value="Genomic_DNA"/>
</dbReference>
<evidence type="ECO:0000256" key="1">
    <source>
        <dbReference type="SAM" id="Phobius"/>
    </source>
</evidence>
<keyword evidence="1" id="KW-0812">Transmembrane</keyword>
<dbReference type="Proteomes" id="UP000193623">
    <property type="component" value="Unassembled WGS sequence"/>
</dbReference>
<accession>A0A1Y5TBU7</accession>
<keyword evidence="3" id="KW-1185">Reference proteome</keyword>
<sequence length="90" mass="9282">MDFDDLFGPTGTEGTRWTRILTGAVSAVLGGGLGVFAASVLQETALTWGVMGALVGGFFGAVFSFWVLLGLLAVLVAGLYVGWTVYFGGT</sequence>
<reference evidence="2 3" key="1">
    <citation type="submission" date="2017-03" db="EMBL/GenBank/DDBJ databases">
        <authorList>
            <person name="Afonso C.L."/>
            <person name="Miller P.J."/>
            <person name="Scott M.A."/>
            <person name="Spackman E."/>
            <person name="Goraichik I."/>
            <person name="Dimitrov K.M."/>
            <person name="Suarez D.L."/>
            <person name="Swayne D.E."/>
        </authorList>
    </citation>
    <scope>NUCLEOTIDE SEQUENCE [LARGE SCALE GENOMIC DNA]</scope>
    <source>
        <strain evidence="2 3">CECT 8397</strain>
    </source>
</reference>
<feature type="transmembrane region" description="Helical" evidence="1">
    <location>
        <begin position="20"/>
        <end position="41"/>
    </location>
</feature>
<evidence type="ECO:0000313" key="2">
    <source>
        <dbReference type="EMBL" id="SLN58390.1"/>
    </source>
</evidence>
<organism evidence="2 3">
    <name type="scientific">Pseudooctadecabacter jejudonensis</name>
    <dbReference type="NCBI Taxonomy" id="1391910"/>
    <lineage>
        <taxon>Bacteria</taxon>
        <taxon>Pseudomonadati</taxon>
        <taxon>Pseudomonadota</taxon>
        <taxon>Alphaproteobacteria</taxon>
        <taxon>Rhodobacterales</taxon>
        <taxon>Paracoccaceae</taxon>
        <taxon>Pseudooctadecabacter</taxon>
    </lineage>
</organism>
<protein>
    <recommendedName>
        <fullName evidence="4">Major facilitator superfamily (MFS) profile domain-containing protein</fullName>
    </recommendedName>
</protein>
<gene>
    <name evidence="2" type="ORF">PSJ8397_03070</name>
</gene>
<feature type="transmembrane region" description="Helical" evidence="1">
    <location>
        <begin position="53"/>
        <end position="83"/>
    </location>
</feature>
<dbReference type="AlphaFoldDB" id="A0A1Y5TBU7"/>
<dbReference type="RefSeq" id="WP_085865463.1">
    <property type="nucleotide sequence ID" value="NZ_FWFT01000006.1"/>
</dbReference>
<proteinExistence type="predicted"/>
<keyword evidence="1" id="KW-0472">Membrane</keyword>